<dbReference type="SUPFAM" id="SSF48403">
    <property type="entry name" value="Ankyrin repeat"/>
    <property type="match status" value="1"/>
</dbReference>
<reference evidence="1" key="1">
    <citation type="submission" date="2018-10" db="EMBL/GenBank/DDBJ databases">
        <title>Hidden diversity of soil giant viruses.</title>
        <authorList>
            <person name="Schulz F."/>
            <person name="Alteio L."/>
            <person name="Goudeau D."/>
            <person name="Ryan E.M."/>
            <person name="Malmstrom R.R."/>
            <person name="Blanchard J."/>
            <person name="Woyke T."/>
        </authorList>
    </citation>
    <scope>NUCLEOTIDE SEQUENCE</scope>
    <source>
        <strain evidence="1">HOV1</strain>
    </source>
</reference>
<sequence>MYELESIQFALSRYLYDGSPYRLLNHHYHNGKFDDSITNDILTYSVEYNSINQNSLFAYKYDYIIHLIKNYNIDINYIDEDGYAPIHHVIDNKNIPLLKYLLDNNVVLFDENNKLFTTN</sequence>
<evidence type="ECO:0000313" key="1">
    <source>
        <dbReference type="EMBL" id="AYV82318.1"/>
    </source>
</evidence>
<organism evidence="1">
    <name type="scientific">Homavirus sp</name>
    <dbReference type="NCBI Taxonomy" id="2487769"/>
    <lineage>
        <taxon>Viruses</taxon>
        <taxon>Varidnaviria</taxon>
        <taxon>Bamfordvirae</taxon>
        <taxon>Nucleocytoviricota</taxon>
        <taxon>Megaviricetes</taxon>
        <taxon>Imitervirales</taxon>
        <taxon>Mimiviridae</taxon>
        <taxon>Klosneuvirinae</taxon>
    </lineage>
</organism>
<dbReference type="Gene3D" id="1.25.40.20">
    <property type="entry name" value="Ankyrin repeat-containing domain"/>
    <property type="match status" value="1"/>
</dbReference>
<gene>
    <name evidence="1" type="ORF">Homavirus29_6</name>
</gene>
<accession>A0A3G5A551</accession>
<name>A0A3G5A551_9VIRU</name>
<dbReference type="EMBL" id="MK072360">
    <property type="protein sequence ID" value="AYV82318.1"/>
    <property type="molecule type" value="Genomic_DNA"/>
</dbReference>
<dbReference type="InterPro" id="IPR036770">
    <property type="entry name" value="Ankyrin_rpt-contain_sf"/>
</dbReference>
<protein>
    <submittedName>
        <fullName evidence="1">Uncharacterized protein</fullName>
    </submittedName>
</protein>
<proteinExistence type="predicted"/>
<feature type="non-terminal residue" evidence="1">
    <location>
        <position position="119"/>
    </location>
</feature>